<evidence type="ECO:0000256" key="6">
    <source>
        <dbReference type="SAM" id="SignalP"/>
    </source>
</evidence>
<evidence type="ECO:0000313" key="8">
    <source>
        <dbReference type="MGI" id="MGI:102763"/>
    </source>
</evidence>
<accession>Q61902</accession>
<dbReference type="EMBL" id="X71631">
    <property type="protein sequence ID" value="CAA50638.1"/>
    <property type="molecule type" value="mRNA"/>
</dbReference>
<sequence length="91" mass="9997">MKPLNLVLGLCILVGCFLSCECHRGPRRHDPRGPFPPPHPTPSIPPTGPPTTVQATTMPAASISITTPTARDSTDIFWRLWELINSLLQQE</sequence>
<feature type="region of interest" description="Disordered" evidence="5">
    <location>
        <begin position="27"/>
        <end position="56"/>
    </location>
</feature>
<feature type="chain" id="PRO_5004265583" evidence="6">
    <location>
        <begin position="23"/>
        <end position="91"/>
    </location>
</feature>
<name>Q61902_MOUSE</name>
<protein>
    <submittedName>
        <fullName evidence="7">Msg3 protein</fullName>
    </submittedName>
</protein>
<evidence type="ECO:0000313" key="7">
    <source>
        <dbReference type="EMBL" id="CAA50638.1"/>
    </source>
</evidence>
<reference evidence="7" key="1">
    <citation type="journal article" date="1994" name="Gene">
        <title>Three novel SMR1-related cDNAs characterized in the submaxillary gland of mice show extensive evolutionary divergence in the protein coding region.</title>
        <authorList>
            <person name="Tronik-Le Roux D."/>
            <person name="Senorale-Pose M."/>
            <person name="Rougeon F."/>
        </authorList>
    </citation>
    <scope>NUCLEOTIDE SEQUENCE</scope>
    <source>
        <strain evidence="7">BALB/c</strain>
        <tissue evidence="7">Submaxillary gland</tissue>
    </source>
</reference>
<evidence type="ECO:0000256" key="3">
    <source>
        <dbReference type="ARBA" id="ARBA00022525"/>
    </source>
</evidence>
<keyword evidence="4 6" id="KW-0732">Signal</keyword>
<dbReference type="PANTHER" id="PTHR14179:SF13">
    <property type="entry name" value="SUBMAXILLARY GLAND ANDROGEN-REGULATED PROTEIN 3B"/>
    <property type="match status" value="1"/>
</dbReference>
<organism evidence="7">
    <name type="scientific">Mus musculus</name>
    <name type="common">Mouse</name>
    <dbReference type="NCBI Taxonomy" id="10090"/>
    <lineage>
        <taxon>Eukaryota</taxon>
        <taxon>Metazoa</taxon>
        <taxon>Chordata</taxon>
        <taxon>Craniata</taxon>
        <taxon>Vertebrata</taxon>
        <taxon>Euteleostomi</taxon>
        <taxon>Mammalia</taxon>
        <taxon>Eutheria</taxon>
        <taxon>Euarchontoglires</taxon>
        <taxon>Glires</taxon>
        <taxon>Rodentia</taxon>
        <taxon>Myomorpha</taxon>
        <taxon>Muroidea</taxon>
        <taxon>Muridae</taxon>
        <taxon>Murinae</taxon>
        <taxon>Mus</taxon>
        <taxon>Mus</taxon>
    </lineage>
</organism>
<comment type="subcellular location">
    <subcellularLocation>
        <location evidence="2">Secreted</location>
    </subcellularLocation>
</comment>
<evidence type="ECO:0000256" key="4">
    <source>
        <dbReference type="ARBA" id="ARBA00022729"/>
    </source>
</evidence>
<dbReference type="AGR" id="MGI:102763"/>
<proteinExistence type="evidence at transcript level"/>
<keyword evidence="3" id="KW-0964">Secreted</keyword>
<feature type="signal peptide" evidence="6">
    <location>
        <begin position="1"/>
        <end position="22"/>
    </location>
</feature>
<dbReference type="InterPro" id="IPR026288">
    <property type="entry name" value="SMR-like"/>
</dbReference>
<dbReference type="PANTHER" id="PTHR14179">
    <property type="entry name" value="SMR1-RELATED"/>
    <property type="match status" value="1"/>
</dbReference>
<dbReference type="Pfam" id="PF15621">
    <property type="entry name" value="PROL5-SMR"/>
    <property type="match status" value="1"/>
</dbReference>
<dbReference type="PROSITE" id="PS51257">
    <property type="entry name" value="PROKAR_LIPOPROTEIN"/>
    <property type="match status" value="1"/>
</dbReference>
<evidence type="ECO:0000256" key="1">
    <source>
        <dbReference type="ARBA" id="ARBA00004061"/>
    </source>
</evidence>
<gene>
    <name evidence="8" type="primary">Smr3a</name>
    <name evidence="7" type="synonym">msg3</name>
    <name evidence="8" type="synonym">Smr1</name>
    <name evidence="8" type="synonym">Smr3</name>
</gene>
<dbReference type="GO" id="GO:0005576">
    <property type="term" value="C:extracellular region"/>
    <property type="evidence" value="ECO:0007669"/>
    <property type="project" value="UniProtKB-SubCell"/>
</dbReference>
<dbReference type="PIR" id="I48671">
    <property type="entry name" value="S37486"/>
</dbReference>
<dbReference type="MGI" id="MGI:102763">
    <property type="gene designation" value="Smr3a"/>
</dbReference>
<evidence type="ECO:0000256" key="2">
    <source>
        <dbReference type="ARBA" id="ARBA00004613"/>
    </source>
</evidence>
<comment type="function">
    <text evidence="1">May play a role in protection or detoxification.</text>
</comment>
<dbReference type="AlphaFoldDB" id="Q61902"/>
<evidence type="ECO:0000256" key="5">
    <source>
        <dbReference type="SAM" id="MobiDB-lite"/>
    </source>
</evidence>
<feature type="compositionally biased region" description="Pro residues" evidence="5">
    <location>
        <begin position="33"/>
        <end position="49"/>
    </location>
</feature>